<feature type="transmembrane region" description="Helical" evidence="1">
    <location>
        <begin position="16"/>
        <end position="34"/>
    </location>
</feature>
<gene>
    <name evidence="2" type="ORF">S01H4_49826</name>
</gene>
<protein>
    <submittedName>
        <fullName evidence="2">Uncharacterized protein</fullName>
    </submittedName>
</protein>
<keyword evidence="1" id="KW-1133">Transmembrane helix</keyword>
<feature type="non-terminal residue" evidence="2">
    <location>
        <position position="51"/>
    </location>
</feature>
<reference evidence="2" key="1">
    <citation type="journal article" date="2014" name="Front. Microbiol.">
        <title>High frequency of phylogenetically diverse reductive dehalogenase-homologous genes in deep subseafloor sedimentary metagenomes.</title>
        <authorList>
            <person name="Kawai M."/>
            <person name="Futagami T."/>
            <person name="Toyoda A."/>
            <person name="Takaki Y."/>
            <person name="Nishi S."/>
            <person name="Hori S."/>
            <person name="Arai W."/>
            <person name="Tsubouchi T."/>
            <person name="Morono Y."/>
            <person name="Uchiyama I."/>
            <person name="Ito T."/>
            <person name="Fujiyama A."/>
            <person name="Inagaki F."/>
            <person name="Takami H."/>
        </authorList>
    </citation>
    <scope>NUCLEOTIDE SEQUENCE</scope>
    <source>
        <strain evidence="2">Expedition CK06-06</strain>
    </source>
</reference>
<comment type="caution">
    <text evidence="2">The sequence shown here is derived from an EMBL/GenBank/DDBJ whole genome shotgun (WGS) entry which is preliminary data.</text>
</comment>
<dbReference type="AlphaFoldDB" id="X1D2V5"/>
<accession>X1D2V5</accession>
<keyword evidence="1" id="KW-0472">Membrane</keyword>
<evidence type="ECO:0000256" key="1">
    <source>
        <dbReference type="SAM" id="Phobius"/>
    </source>
</evidence>
<organism evidence="2">
    <name type="scientific">marine sediment metagenome</name>
    <dbReference type="NCBI Taxonomy" id="412755"/>
    <lineage>
        <taxon>unclassified sequences</taxon>
        <taxon>metagenomes</taxon>
        <taxon>ecological metagenomes</taxon>
    </lineage>
</organism>
<sequence length="51" mass="5813">MDTHGEKRGIFAKKELWIGIGTGLFILIAFILPTPQSLVEVMEKYGYIQKM</sequence>
<proteinExistence type="predicted"/>
<evidence type="ECO:0000313" key="2">
    <source>
        <dbReference type="EMBL" id="GAH02575.1"/>
    </source>
</evidence>
<keyword evidence="1" id="KW-0812">Transmembrane</keyword>
<dbReference type="EMBL" id="BART01028223">
    <property type="protein sequence ID" value="GAH02575.1"/>
    <property type="molecule type" value="Genomic_DNA"/>
</dbReference>
<name>X1D2V5_9ZZZZ</name>